<reference evidence="3 4" key="1">
    <citation type="submission" date="2016-10" db="EMBL/GenBank/DDBJ databases">
        <authorList>
            <person name="de Groot N.N."/>
        </authorList>
    </citation>
    <scope>NUCLEOTIDE SEQUENCE [LARGE SCALE GENOMIC DNA]</scope>
    <source>
        <strain evidence="3 4">DSM 19803</strain>
    </source>
</reference>
<feature type="domain" description="AB hydrolase-1" evidence="2">
    <location>
        <begin position="15"/>
        <end position="117"/>
    </location>
</feature>
<gene>
    <name evidence="3" type="ORF">SAMN04488027_105178</name>
</gene>
<dbReference type="GO" id="GO:0016020">
    <property type="term" value="C:membrane"/>
    <property type="evidence" value="ECO:0007669"/>
    <property type="project" value="TreeGrafter"/>
</dbReference>
<dbReference type="PRINTS" id="PR00412">
    <property type="entry name" value="EPOXHYDRLASE"/>
</dbReference>
<dbReference type="InterPro" id="IPR000073">
    <property type="entry name" value="AB_hydrolase_1"/>
</dbReference>
<dbReference type="AlphaFoldDB" id="A0A1G7WEM0"/>
<sequence length="269" mass="31250">MIHHSIYIHKSSQDWVTFVHGAGGSSSIWFKQLRAFKSQFNVLLLDLRGHGNSNPKLQDSLDENYTFDAITNDIIEVLDVNNIRKSHFVGISLGTILIRNLAENYPERVSSMIMGGAIMKMNVRSRFLMNVGVIFKSVVPYMILYKLFAFIIMPRKNHKKSRNLFVNEAKKLYQKEFIRWFKLTSEINPLLKFFRQKAIDIPSLYMMGEQDYLFLPAVRKISETHKEAKLFVLKNCGHVVNVEQPTIFNTQVINFIKSLQHQSYPLKTC</sequence>
<keyword evidence="1" id="KW-1133">Transmembrane helix</keyword>
<dbReference type="Gene3D" id="3.40.50.1820">
    <property type="entry name" value="alpha/beta hydrolase"/>
    <property type="match status" value="1"/>
</dbReference>
<dbReference type="EMBL" id="FNCW01000005">
    <property type="protein sequence ID" value="SDG70475.1"/>
    <property type="molecule type" value="Genomic_DNA"/>
</dbReference>
<dbReference type="GO" id="GO:0003824">
    <property type="term" value="F:catalytic activity"/>
    <property type="evidence" value="ECO:0007669"/>
    <property type="project" value="InterPro"/>
</dbReference>
<evidence type="ECO:0000259" key="2">
    <source>
        <dbReference type="Pfam" id="PF00561"/>
    </source>
</evidence>
<dbReference type="InterPro" id="IPR000639">
    <property type="entry name" value="Epox_hydrolase-like"/>
</dbReference>
<keyword evidence="4" id="KW-1185">Reference proteome</keyword>
<dbReference type="InterPro" id="IPR029058">
    <property type="entry name" value="AB_hydrolase_fold"/>
</dbReference>
<dbReference type="OrthoDB" id="9776853at2"/>
<dbReference type="PANTHER" id="PTHR43798">
    <property type="entry name" value="MONOACYLGLYCEROL LIPASE"/>
    <property type="match status" value="1"/>
</dbReference>
<dbReference type="Pfam" id="PF00561">
    <property type="entry name" value="Abhydrolase_1"/>
    <property type="match status" value="1"/>
</dbReference>
<evidence type="ECO:0000256" key="1">
    <source>
        <dbReference type="SAM" id="Phobius"/>
    </source>
</evidence>
<organism evidence="3 4">
    <name type="scientific">Psychroflexus sediminis</name>
    <dbReference type="NCBI Taxonomy" id="470826"/>
    <lineage>
        <taxon>Bacteria</taxon>
        <taxon>Pseudomonadati</taxon>
        <taxon>Bacteroidota</taxon>
        <taxon>Flavobacteriia</taxon>
        <taxon>Flavobacteriales</taxon>
        <taxon>Flavobacteriaceae</taxon>
        <taxon>Psychroflexus</taxon>
    </lineage>
</organism>
<feature type="transmembrane region" description="Helical" evidence="1">
    <location>
        <begin position="127"/>
        <end position="153"/>
    </location>
</feature>
<keyword evidence="1" id="KW-0812">Transmembrane</keyword>
<proteinExistence type="predicted"/>
<evidence type="ECO:0000313" key="3">
    <source>
        <dbReference type="EMBL" id="SDG70475.1"/>
    </source>
</evidence>
<dbReference type="SUPFAM" id="SSF53474">
    <property type="entry name" value="alpha/beta-Hydrolases"/>
    <property type="match status" value="1"/>
</dbReference>
<evidence type="ECO:0000313" key="4">
    <source>
        <dbReference type="Proteomes" id="UP000199296"/>
    </source>
</evidence>
<name>A0A1G7WEM0_9FLAO</name>
<dbReference type="InterPro" id="IPR050266">
    <property type="entry name" value="AB_hydrolase_sf"/>
</dbReference>
<dbReference type="Proteomes" id="UP000199296">
    <property type="component" value="Unassembled WGS sequence"/>
</dbReference>
<dbReference type="PANTHER" id="PTHR43798:SF33">
    <property type="entry name" value="HYDROLASE, PUTATIVE (AFU_ORTHOLOGUE AFUA_2G14860)-RELATED"/>
    <property type="match status" value="1"/>
</dbReference>
<protein>
    <submittedName>
        <fullName evidence="3">Pimeloyl-ACP methyl ester carboxylesterase</fullName>
    </submittedName>
</protein>
<keyword evidence="1" id="KW-0472">Membrane</keyword>
<dbReference type="STRING" id="470826.SAMN04488027_105178"/>
<accession>A0A1G7WEM0</accession>
<dbReference type="RefSeq" id="WP_093367414.1">
    <property type="nucleotide sequence ID" value="NZ_FNCW01000005.1"/>
</dbReference>